<reference evidence="1 2" key="1">
    <citation type="submission" date="2021-07" db="EMBL/GenBank/DDBJ databases">
        <authorList>
            <person name="Palmer J.M."/>
        </authorList>
    </citation>
    <scope>NUCLEOTIDE SEQUENCE [LARGE SCALE GENOMIC DNA]</scope>
    <source>
        <strain evidence="1 2">AT_MEX2019</strain>
        <tissue evidence="1">Muscle</tissue>
    </source>
</reference>
<keyword evidence="2" id="KW-1185">Reference proteome</keyword>
<accession>A0ABU7AEL2</accession>
<protein>
    <submittedName>
        <fullName evidence="1">Uncharacterized protein</fullName>
    </submittedName>
</protein>
<dbReference type="EMBL" id="JAHUTI010011485">
    <property type="protein sequence ID" value="MED6236204.1"/>
    <property type="molecule type" value="Genomic_DNA"/>
</dbReference>
<gene>
    <name evidence="1" type="ORF">ATANTOWER_005803</name>
</gene>
<dbReference type="Proteomes" id="UP001345963">
    <property type="component" value="Unassembled WGS sequence"/>
</dbReference>
<organism evidence="1 2">
    <name type="scientific">Ataeniobius toweri</name>
    <dbReference type="NCBI Taxonomy" id="208326"/>
    <lineage>
        <taxon>Eukaryota</taxon>
        <taxon>Metazoa</taxon>
        <taxon>Chordata</taxon>
        <taxon>Craniata</taxon>
        <taxon>Vertebrata</taxon>
        <taxon>Euteleostomi</taxon>
        <taxon>Actinopterygii</taxon>
        <taxon>Neopterygii</taxon>
        <taxon>Teleostei</taxon>
        <taxon>Neoteleostei</taxon>
        <taxon>Acanthomorphata</taxon>
        <taxon>Ovalentaria</taxon>
        <taxon>Atherinomorphae</taxon>
        <taxon>Cyprinodontiformes</taxon>
        <taxon>Goodeidae</taxon>
        <taxon>Ataeniobius</taxon>
    </lineage>
</organism>
<comment type="caution">
    <text evidence="1">The sequence shown here is derived from an EMBL/GenBank/DDBJ whole genome shotgun (WGS) entry which is preliminary data.</text>
</comment>
<proteinExistence type="predicted"/>
<name>A0ABU7AEL2_9TELE</name>
<evidence type="ECO:0000313" key="2">
    <source>
        <dbReference type="Proteomes" id="UP001345963"/>
    </source>
</evidence>
<evidence type="ECO:0000313" key="1">
    <source>
        <dbReference type="EMBL" id="MED6236204.1"/>
    </source>
</evidence>
<sequence>MLSHAALGCSFNLLPLYQANSTGCLSKRSQPHGCTPGFGVRMPNTTRPNLCSGPLYPSCLPTVITQDKANTSKIAGFIGHRIHTWGTLWLAFGPQGVLSCVCFNRKM</sequence>